<feature type="transmembrane region" description="Helical" evidence="7">
    <location>
        <begin position="141"/>
        <end position="159"/>
    </location>
</feature>
<evidence type="ECO:0000256" key="1">
    <source>
        <dbReference type="ARBA" id="ARBA00004651"/>
    </source>
</evidence>
<comment type="similarity">
    <text evidence="2">Belongs to the EamA transporter family.</text>
</comment>
<feature type="domain" description="EamA" evidence="8">
    <location>
        <begin position="174"/>
        <end position="310"/>
    </location>
</feature>
<keyword evidence="10" id="KW-1185">Reference proteome</keyword>
<accession>A0A0N8GKZ2</accession>
<dbReference type="Pfam" id="PF00892">
    <property type="entry name" value="EamA"/>
    <property type="match status" value="2"/>
</dbReference>
<dbReference type="InterPro" id="IPR050638">
    <property type="entry name" value="AA-Vitamin_Transporters"/>
</dbReference>
<keyword evidence="4 7" id="KW-0812">Transmembrane</keyword>
<name>A0A0N8GKZ2_9CHLR</name>
<organism evidence="9 10">
    <name type="scientific">Leptolinea tardivitalis</name>
    <dbReference type="NCBI Taxonomy" id="229920"/>
    <lineage>
        <taxon>Bacteria</taxon>
        <taxon>Bacillati</taxon>
        <taxon>Chloroflexota</taxon>
        <taxon>Anaerolineae</taxon>
        <taxon>Anaerolineales</taxon>
        <taxon>Anaerolineaceae</taxon>
        <taxon>Leptolinea</taxon>
    </lineage>
</organism>
<evidence type="ECO:0000313" key="9">
    <source>
        <dbReference type="EMBL" id="KPL71050.1"/>
    </source>
</evidence>
<dbReference type="GO" id="GO:0005886">
    <property type="term" value="C:plasma membrane"/>
    <property type="evidence" value="ECO:0007669"/>
    <property type="project" value="UniProtKB-SubCell"/>
</dbReference>
<dbReference type="EMBL" id="LGCK01000012">
    <property type="protein sequence ID" value="KPL71050.1"/>
    <property type="molecule type" value="Genomic_DNA"/>
</dbReference>
<keyword evidence="5 7" id="KW-1133">Transmembrane helix</keyword>
<dbReference type="STRING" id="229920.ADM99_12250"/>
<evidence type="ECO:0000313" key="10">
    <source>
        <dbReference type="Proteomes" id="UP000050430"/>
    </source>
</evidence>
<feature type="transmembrane region" description="Helical" evidence="7">
    <location>
        <begin position="204"/>
        <end position="223"/>
    </location>
</feature>
<keyword evidence="6 7" id="KW-0472">Membrane</keyword>
<evidence type="ECO:0000256" key="6">
    <source>
        <dbReference type="ARBA" id="ARBA00023136"/>
    </source>
</evidence>
<feature type="transmembrane region" description="Helical" evidence="7">
    <location>
        <begin position="235"/>
        <end position="257"/>
    </location>
</feature>
<feature type="domain" description="EamA" evidence="8">
    <location>
        <begin position="27"/>
        <end position="159"/>
    </location>
</feature>
<evidence type="ECO:0000259" key="8">
    <source>
        <dbReference type="Pfam" id="PF00892"/>
    </source>
</evidence>
<feature type="transmembrane region" description="Helical" evidence="7">
    <location>
        <begin position="24"/>
        <end position="43"/>
    </location>
</feature>
<feature type="transmembrane region" description="Helical" evidence="7">
    <location>
        <begin position="171"/>
        <end position="192"/>
    </location>
</feature>
<evidence type="ECO:0000256" key="3">
    <source>
        <dbReference type="ARBA" id="ARBA00022475"/>
    </source>
</evidence>
<dbReference type="PANTHER" id="PTHR32322:SF18">
    <property type="entry name" value="S-ADENOSYLMETHIONINE_S-ADENOSYLHOMOCYSTEINE TRANSPORTER"/>
    <property type="match status" value="1"/>
</dbReference>
<dbReference type="PANTHER" id="PTHR32322">
    <property type="entry name" value="INNER MEMBRANE TRANSPORTER"/>
    <property type="match status" value="1"/>
</dbReference>
<evidence type="ECO:0000256" key="7">
    <source>
        <dbReference type="SAM" id="Phobius"/>
    </source>
</evidence>
<comment type="subcellular location">
    <subcellularLocation>
        <location evidence="1">Cell membrane</location>
        <topology evidence="1">Multi-pass membrane protein</topology>
    </subcellularLocation>
</comment>
<reference evidence="9 10" key="1">
    <citation type="submission" date="2015-07" db="EMBL/GenBank/DDBJ databases">
        <title>Genome sequence of Leptolinea tardivitalis DSM 16556.</title>
        <authorList>
            <person name="Hemp J."/>
            <person name="Ward L.M."/>
            <person name="Pace L.A."/>
            <person name="Fischer W.W."/>
        </authorList>
    </citation>
    <scope>NUCLEOTIDE SEQUENCE [LARGE SCALE GENOMIC DNA]</scope>
    <source>
        <strain evidence="9 10">YMTK-2</strain>
    </source>
</reference>
<keyword evidence="3" id="KW-1003">Cell membrane</keyword>
<dbReference type="InterPro" id="IPR037185">
    <property type="entry name" value="EmrE-like"/>
</dbReference>
<dbReference type="Proteomes" id="UP000050430">
    <property type="component" value="Unassembled WGS sequence"/>
</dbReference>
<gene>
    <name evidence="9" type="ORF">ADM99_12250</name>
</gene>
<evidence type="ECO:0000256" key="2">
    <source>
        <dbReference type="ARBA" id="ARBA00007362"/>
    </source>
</evidence>
<evidence type="ECO:0000256" key="4">
    <source>
        <dbReference type="ARBA" id="ARBA00022692"/>
    </source>
</evidence>
<proteinExistence type="inferred from homology"/>
<evidence type="ECO:0000256" key="5">
    <source>
        <dbReference type="ARBA" id="ARBA00022989"/>
    </source>
</evidence>
<sequence length="316" mass="34438">MGCYHPSFIPSKERRFNLLMSNRARSIIEAIFAVIVWGGTFVATKVALQQVQPDTVVFLRFGMGVIILAAGVQLRRQWIPLTRRDILSLIGLGFLGISFHQWLQSTGMVTSAASTTAWIVATSPVFIAILGWILLKEKAGWLQIAGTVLAFFGVLLVVTRGDLQLSTIGHIGTIGDALILISAINWAVFSVLSRGMLKRLPSALMMFYVMLFGFIFSSLFFFIKTGPADILRLNMSGWAAVLVLGIFGSGLAYIAWYDALQNLSANQSGVFLNIEPLVTMLVAYVVLGEPITWASILGGAVIILGVWLVNRKPAVS</sequence>
<dbReference type="AlphaFoldDB" id="A0A0N8GKZ2"/>
<feature type="transmembrane region" description="Helical" evidence="7">
    <location>
        <begin position="293"/>
        <end position="310"/>
    </location>
</feature>
<dbReference type="InterPro" id="IPR000620">
    <property type="entry name" value="EamA_dom"/>
</dbReference>
<feature type="transmembrane region" description="Helical" evidence="7">
    <location>
        <begin position="86"/>
        <end position="103"/>
    </location>
</feature>
<feature type="transmembrane region" description="Helical" evidence="7">
    <location>
        <begin position="115"/>
        <end position="134"/>
    </location>
</feature>
<feature type="transmembrane region" description="Helical" evidence="7">
    <location>
        <begin position="55"/>
        <end position="74"/>
    </location>
</feature>
<comment type="caution">
    <text evidence="9">The sequence shown here is derived from an EMBL/GenBank/DDBJ whole genome shotgun (WGS) entry which is preliminary data.</text>
</comment>
<feature type="transmembrane region" description="Helical" evidence="7">
    <location>
        <begin position="269"/>
        <end position="287"/>
    </location>
</feature>
<dbReference type="Gene3D" id="1.10.3730.20">
    <property type="match status" value="2"/>
</dbReference>
<dbReference type="SUPFAM" id="SSF103481">
    <property type="entry name" value="Multidrug resistance efflux transporter EmrE"/>
    <property type="match status" value="2"/>
</dbReference>
<protein>
    <recommendedName>
        <fullName evidence="8">EamA domain-containing protein</fullName>
    </recommendedName>
</protein>